<protein>
    <submittedName>
        <fullName evidence="1">Uncharacterized protein</fullName>
    </submittedName>
</protein>
<sequence>MVKTRPVSGDAPKDLCRHLSYLTYLTWDSSKEVERASPNRLASKQFCLSLPAVIMSTNKTFSSYDKDVSESKLMRKAKESPFVPIGIAGCAAVVAFGLWRLKSRGDTKMSVHLIHMRVGAQGFVVGAMTLGVIYSMYKEYLAPKEDGK</sequence>
<reference evidence="1" key="1">
    <citation type="submission" date="2021-05" db="EMBL/GenBank/DDBJ databases">
        <authorList>
            <person name="Pan Q."/>
            <person name="Jouanno E."/>
            <person name="Zahm M."/>
            <person name="Klopp C."/>
            <person name="Cabau C."/>
            <person name="Louis A."/>
            <person name="Berthelot C."/>
            <person name="Parey E."/>
            <person name="Roest Crollius H."/>
            <person name="Montfort J."/>
            <person name="Robinson-Rechavi M."/>
            <person name="Bouchez O."/>
            <person name="Lampietro C."/>
            <person name="Lopez Roques C."/>
            <person name="Donnadieu C."/>
            <person name="Postlethwait J."/>
            <person name="Bobe J."/>
            <person name="Dillon D."/>
            <person name="Chandos A."/>
            <person name="von Hippel F."/>
            <person name="Guiguen Y."/>
        </authorList>
    </citation>
    <scope>NUCLEOTIDE SEQUENCE</scope>
    <source>
        <strain evidence="1">YG-Jan2019</strain>
    </source>
</reference>
<evidence type="ECO:0000313" key="2">
    <source>
        <dbReference type="Proteomes" id="UP001157502"/>
    </source>
</evidence>
<proteinExistence type="predicted"/>
<name>A0ACC2G8L2_DALPE</name>
<organism evidence="1 2">
    <name type="scientific">Dallia pectoralis</name>
    <name type="common">Alaska blackfish</name>
    <dbReference type="NCBI Taxonomy" id="75939"/>
    <lineage>
        <taxon>Eukaryota</taxon>
        <taxon>Metazoa</taxon>
        <taxon>Chordata</taxon>
        <taxon>Craniata</taxon>
        <taxon>Vertebrata</taxon>
        <taxon>Euteleostomi</taxon>
        <taxon>Actinopterygii</taxon>
        <taxon>Neopterygii</taxon>
        <taxon>Teleostei</taxon>
        <taxon>Protacanthopterygii</taxon>
        <taxon>Esociformes</taxon>
        <taxon>Umbridae</taxon>
        <taxon>Dallia</taxon>
    </lineage>
</organism>
<evidence type="ECO:0000313" key="1">
    <source>
        <dbReference type="EMBL" id="KAJ7999922.1"/>
    </source>
</evidence>
<dbReference type="EMBL" id="CM055743">
    <property type="protein sequence ID" value="KAJ7999922.1"/>
    <property type="molecule type" value="Genomic_DNA"/>
</dbReference>
<accession>A0ACC2G8L2</accession>
<comment type="caution">
    <text evidence="1">The sequence shown here is derived from an EMBL/GenBank/DDBJ whole genome shotgun (WGS) entry which is preliminary data.</text>
</comment>
<keyword evidence="2" id="KW-1185">Reference proteome</keyword>
<dbReference type="Proteomes" id="UP001157502">
    <property type="component" value="Chromosome 16"/>
</dbReference>
<gene>
    <name evidence="1" type="ORF">DPEC_G00199430</name>
</gene>